<organism evidence="1 2">
    <name type="scientific">Ensete ventricosum</name>
    <name type="common">Abyssinian banana</name>
    <name type="synonym">Musa ensete</name>
    <dbReference type="NCBI Taxonomy" id="4639"/>
    <lineage>
        <taxon>Eukaryota</taxon>
        <taxon>Viridiplantae</taxon>
        <taxon>Streptophyta</taxon>
        <taxon>Embryophyta</taxon>
        <taxon>Tracheophyta</taxon>
        <taxon>Spermatophyta</taxon>
        <taxon>Magnoliopsida</taxon>
        <taxon>Liliopsida</taxon>
        <taxon>Zingiberales</taxon>
        <taxon>Musaceae</taxon>
        <taxon>Ensete</taxon>
    </lineage>
</organism>
<evidence type="ECO:0000313" key="2">
    <source>
        <dbReference type="Proteomes" id="UP000287651"/>
    </source>
</evidence>
<proteinExistence type="predicted"/>
<gene>
    <name evidence="1" type="ORF">B296_00004794</name>
</gene>
<sequence length="242" mass="26938">MICTVLLLAAPVAPPRTPGVKDLHSLRLQREHVGCVGRLGQHHGVAVVHVLSPLWEHLPQQAPAAAPSPLRRVQHRLVHGGDEGVPLRRVRFAGLRQRHAELPEHHRHPKLGVRVVGVALDPSRRELGVVVRRRFRQPSFRPPTGCNRFTAAIEIHSEGGSPGIWVEMGRGVVDAQSLVVPDEVSSYLACNRVRVKPRSLRRGGPVEAFCSGSQEVHRIDRLHVKRHLLNPLLRGVHEESWI</sequence>
<comment type="caution">
    <text evidence="1">The sequence shown here is derived from an EMBL/GenBank/DDBJ whole genome shotgun (WGS) entry which is preliminary data.</text>
</comment>
<accession>A0A427AT32</accession>
<reference evidence="1 2" key="1">
    <citation type="journal article" date="2014" name="Agronomy (Basel)">
        <title>A Draft Genome Sequence for Ensete ventricosum, the Drought-Tolerant Tree Against Hunger.</title>
        <authorList>
            <person name="Harrison J."/>
            <person name="Moore K.A."/>
            <person name="Paszkiewicz K."/>
            <person name="Jones T."/>
            <person name="Grant M."/>
            <person name="Ambacheew D."/>
            <person name="Muzemil S."/>
            <person name="Studholme D.J."/>
        </authorList>
    </citation>
    <scope>NUCLEOTIDE SEQUENCE [LARGE SCALE GENOMIC DNA]</scope>
</reference>
<protein>
    <submittedName>
        <fullName evidence="1">Uncharacterized protein</fullName>
    </submittedName>
</protein>
<evidence type="ECO:0000313" key="1">
    <source>
        <dbReference type="EMBL" id="RRT79422.1"/>
    </source>
</evidence>
<name>A0A427AT32_ENSVE</name>
<dbReference type="EMBL" id="AMZH03001404">
    <property type="protein sequence ID" value="RRT79422.1"/>
    <property type="molecule type" value="Genomic_DNA"/>
</dbReference>
<dbReference type="AlphaFoldDB" id="A0A427AT32"/>
<dbReference type="Proteomes" id="UP000287651">
    <property type="component" value="Unassembled WGS sequence"/>
</dbReference>